<organism evidence="1 2">
    <name type="scientific">Xenorhabdus vietnamensis</name>
    <dbReference type="NCBI Taxonomy" id="351656"/>
    <lineage>
        <taxon>Bacteria</taxon>
        <taxon>Pseudomonadati</taxon>
        <taxon>Pseudomonadota</taxon>
        <taxon>Gammaproteobacteria</taxon>
        <taxon>Enterobacterales</taxon>
        <taxon>Morganellaceae</taxon>
        <taxon>Xenorhabdus</taxon>
    </lineage>
</organism>
<dbReference type="RefSeq" id="WP_086109936.1">
    <property type="nucleotide sequence ID" value="NZ_CAWNGD010000058.1"/>
</dbReference>
<proteinExistence type="predicted"/>
<dbReference type="AlphaFoldDB" id="A0A1Y2S9S2"/>
<protein>
    <submittedName>
        <fullName evidence="1">Aspartate carbamoyltransferase</fullName>
    </submittedName>
</protein>
<evidence type="ECO:0000313" key="1">
    <source>
        <dbReference type="EMBL" id="OTA15367.1"/>
    </source>
</evidence>
<keyword evidence="2" id="KW-1185">Reference proteome</keyword>
<comment type="caution">
    <text evidence="1">The sequence shown here is derived from an EMBL/GenBank/DDBJ whole genome shotgun (WGS) entry which is preliminary data.</text>
</comment>
<accession>A0A1Y2S9S2</accession>
<name>A0A1Y2S9S2_9GAMM</name>
<sequence>MYITAIPDVARSFHANFTRGAKYSSSNSDTFSISPTSENLLRVAISDSSWFLNKLTLADVSQENGDTISLGDNTLHTGRILDGRFHKRAKMESAPYALEETDTCAAISYEQMSLIANSGSGDDEHFTQVMSDLFSKTVSLDMIRIGFNGEFCAFPTQPDIYKRGQDVNRGWHAIAKEFNQGSQVITDKIVLGKNGNFPNLDTIANYLITKKIPEEFREDPRLVVLVGSELAALYREKLFSASDKAADIQASQMALSTIAGRFALIPPFMPGRRLVVTTLDNLHIYTLKNSRRFRAEFVNERKAYEHSYLRYEGYGLGDINLYAAVDENAIHIEEEVFSL</sequence>
<evidence type="ECO:0000313" key="2">
    <source>
        <dbReference type="Proteomes" id="UP000194350"/>
    </source>
</evidence>
<dbReference type="Pfam" id="PF05125">
    <property type="entry name" value="Phage_cap_P2"/>
    <property type="match status" value="1"/>
</dbReference>
<dbReference type="STRING" id="351656.Xvie_02867"/>
<dbReference type="Proteomes" id="UP000194350">
    <property type="component" value="Unassembled WGS sequence"/>
</dbReference>
<dbReference type="EMBL" id="MUBJ01000016">
    <property type="protein sequence ID" value="OTA15367.1"/>
    <property type="molecule type" value="Genomic_DNA"/>
</dbReference>
<dbReference type="OrthoDB" id="5464529at2"/>
<keyword evidence="1" id="KW-0808">Transferase</keyword>
<reference evidence="1 2" key="1">
    <citation type="submission" date="2016-10" db="EMBL/GenBank/DDBJ databases">
        <title>Systematic genetic and metabolomic analysis of Xenorhabdus and Photorhabdus spp., highlights the requirements for a dual symbiotic and pathogenic life style.</title>
        <authorList>
            <person name="Tobias N.J."/>
            <person name="Wolff H."/>
            <person name="Djahanschiri B."/>
            <person name="Pidot S.J."/>
            <person name="Stinear T.P."/>
            <person name="Ebersberger I."/>
            <person name="Bode H.B."/>
        </authorList>
    </citation>
    <scope>NUCLEOTIDE SEQUENCE [LARGE SCALE GENOMIC DNA]</scope>
    <source>
        <strain evidence="1 2">DSM 22392</strain>
    </source>
</reference>
<dbReference type="GO" id="GO:0016740">
    <property type="term" value="F:transferase activity"/>
    <property type="evidence" value="ECO:0007669"/>
    <property type="project" value="UniProtKB-KW"/>
</dbReference>
<gene>
    <name evidence="1" type="ORF">Xvie_02867</name>
</gene>
<dbReference type="InterPro" id="IPR006441">
    <property type="entry name" value="Phage_P2_GpN"/>
</dbReference>